<dbReference type="Proteomes" id="UP000502260">
    <property type="component" value="Chromosome"/>
</dbReference>
<evidence type="ECO:0000313" key="2">
    <source>
        <dbReference type="EMBL" id="BCB26047.1"/>
    </source>
</evidence>
<dbReference type="Gene3D" id="3.20.20.450">
    <property type="entry name" value="EAL domain"/>
    <property type="match status" value="1"/>
</dbReference>
<dbReference type="PANTHER" id="PTHR33525">
    <property type="match status" value="1"/>
</dbReference>
<evidence type="ECO:0000313" key="3">
    <source>
        <dbReference type="Proteomes" id="UP000502260"/>
    </source>
</evidence>
<protein>
    <submittedName>
        <fullName evidence="2">Cyclic diguanylate phosphodiesterase</fullName>
    </submittedName>
</protein>
<reference evidence="3" key="1">
    <citation type="submission" date="2020-03" db="EMBL/GenBank/DDBJ databases">
        <title>Complete genome sequence of sulfur-oxidizing bacterium skT11.</title>
        <authorList>
            <person name="Kanda M."/>
            <person name="Kojima H."/>
            <person name="Fukui M."/>
        </authorList>
    </citation>
    <scope>NUCLEOTIDE SEQUENCE [LARGE SCALE GENOMIC DNA]</scope>
    <source>
        <strain evidence="3">skT11</strain>
    </source>
</reference>
<gene>
    <name evidence="2" type="ORF">SKTS_09330</name>
</gene>
<dbReference type="Pfam" id="PF08668">
    <property type="entry name" value="HDOD"/>
    <property type="match status" value="1"/>
</dbReference>
<dbReference type="SUPFAM" id="SSF141868">
    <property type="entry name" value="EAL domain-like"/>
    <property type="match status" value="1"/>
</dbReference>
<dbReference type="Gene3D" id="1.10.3210.10">
    <property type="entry name" value="Hypothetical protein af1432"/>
    <property type="match status" value="1"/>
</dbReference>
<dbReference type="InterPro" id="IPR052340">
    <property type="entry name" value="RNase_Y/CdgJ"/>
</dbReference>
<proteinExistence type="predicted"/>
<dbReference type="KEGG" id="slac:SKTS_09330"/>
<dbReference type="AlphaFoldDB" id="A0A6F8VAA7"/>
<dbReference type="RefSeq" id="WP_173061101.1">
    <property type="nucleotide sequence ID" value="NZ_AP022853.1"/>
</dbReference>
<dbReference type="InterPro" id="IPR035919">
    <property type="entry name" value="EAL_sf"/>
</dbReference>
<dbReference type="InterPro" id="IPR013976">
    <property type="entry name" value="HDOD"/>
</dbReference>
<keyword evidence="3" id="KW-1185">Reference proteome</keyword>
<evidence type="ECO:0000259" key="1">
    <source>
        <dbReference type="PROSITE" id="PS51833"/>
    </source>
</evidence>
<dbReference type="PIRSF" id="PIRSF003180">
    <property type="entry name" value="DiGMPpdiest_YuxH"/>
    <property type="match status" value="1"/>
</dbReference>
<feature type="domain" description="HDOD" evidence="1">
    <location>
        <begin position="246"/>
        <end position="433"/>
    </location>
</feature>
<dbReference type="PROSITE" id="PS51833">
    <property type="entry name" value="HDOD"/>
    <property type="match status" value="1"/>
</dbReference>
<organism evidence="2 3">
    <name type="scientific">Sulfurimicrobium lacus</name>
    <dbReference type="NCBI Taxonomy" id="2715678"/>
    <lineage>
        <taxon>Bacteria</taxon>
        <taxon>Pseudomonadati</taxon>
        <taxon>Pseudomonadota</taxon>
        <taxon>Betaproteobacteria</taxon>
        <taxon>Nitrosomonadales</taxon>
        <taxon>Sulfuricellaceae</taxon>
        <taxon>Sulfurimicrobium</taxon>
    </lineage>
</organism>
<accession>A0A6F8VAA7</accession>
<dbReference type="EMBL" id="AP022853">
    <property type="protein sequence ID" value="BCB26047.1"/>
    <property type="molecule type" value="Genomic_DNA"/>
</dbReference>
<sequence>MLEKYLKFFKSGQSAANDTPSAAQHEVTAVLDAATRGGYADAAAMLQRFIGRQPILDSNSQIVGYELKIRDHSLLPEAAEEAARRRIQDEMLAISVIDLDFQQALGNKLTFISVAPSMLDNPVLEQLPKHKVVLGICLPETVDETLLARCRQLVALGIPLALDDFEYRPDYEPFLKISTYVKLDAARYDALTLGQRVAEIRSKAAPQLVACKVETDDAFDAYRQLSFSLFQGYYFTHLQPSAPHRLDNNRLHVIELLNLVMNRAELAELEEKVKLDPGLTYKLLNFINSPANGLQQKIRSIGHVLTLLGYDQLYRWLTLLLFTSASADGRSRTLLKSALVRARFTETLGKDKFKPAEQGGLFIVGIFSLLDALLNVPMEQALARLNLPQAVVDALVRQSGVYAPYLQLALACENFDQDAIARCAAACGLDADAVNVTHVNALIWGEGLDV</sequence>
<dbReference type="PANTHER" id="PTHR33525:SF4">
    <property type="entry name" value="CYCLIC DI-GMP PHOSPHODIESTERASE CDGJ"/>
    <property type="match status" value="1"/>
</dbReference>
<name>A0A6F8VAA7_9PROT</name>
<dbReference type="SUPFAM" id="SSF109604">
    <property type="entry name" value="HD-domain/PDEase-like"/>
    <property type="match status" value="1"/>
</dbReference>
<dbReference type="InterPro" id="IPR014408">
    <property type="entry name" value="dGMP_Pdiesterase_EAL/HD-GYP"/>
</dbReference>